<evidence type="ECO:0000256" key="1">
    <source>
        <dbReference type="SAM" id="MobiDB-lite"/>
    </source>
</evidence>
<feature type="compositionally biased region" description="Acidic residues" evidence="1">
    <location>
        <begin position="480"/>
        <end position="572"/>
    </location>
</feature>
<dbReference type="EMBL" id="UGQT01000001">
    <property type="protein sequence ID" value="STZ59361.1"/>
    <property type="molecule type" value="Genomic_DNA"/>
</dbReference>
<dbReference type="OrthoDB" id="4722905at2"/>
<organism evidence="2 3">
    <name type="scientific">Mycolicibacterium tokaiense</name>
    <dbReference type="NCBI Taxonomy" id="39695"/>
    <lineage>
        <taxon>Bacteria</taxon>
        <taxon>Bacillati</taxon>
        <taxon>Actinomycetota</taxon>
        <taxon>Actinomycetes</taxon>
        <taxon>Mycobacteriales</taxon>
        <taxon>Mycobacteriaceae</taxon>
        <taxon>Mycolicibacterium</taxon>
    </lineage>
</organism>
<feature type="compositionally biased region" description="Low complexity" evidence="1">
    <location>
        <begin position="466"/>
        <end position="479"/>
    </location>
</feature>
<protein>
    <submittedName>
        <fullName evidence="2">Tfp pilus assembly protein FimV</fullName>
    </submittedName>
</protein>
<dbReference type="Proteomes" id="UP000254978">
    <property type="component" value="Unassembled WGS sequence"/>
</dbReference>
<accession>A0A378TEX5</accession>
<evidence type="ECO:0000313" key="3">
    <source>
        <dbReference type="Proteomes" id="UP000254978"/>
    </source>
</evidence>
<feature type="region of interest" description="Disordered" evidence="1">
    <location>
        <begin position="461"/>
        <end position="598"/>
    </location>
</feature>
<reference evidence="2 3" key="1">
    <citation type="submission" date="2018-06" db="EMBL/GenBank/DDBJ databases">
        <authorList>
            <consortium name="Pathogen Informatics"/>
            <person name="Doyle S."/>
        </authorList>
    </citation>
    <scope>NUCLEOTIDE SEQUENCE [LARGE SCALE GENOMIC DNA]</scope>
    <source>
        <strain evidence="2 3">NCTC10821</strain>
    </source>
</reference>
<keyword evidence="3" id="KW-1185">Reference proteome</keyword>
<dbReference type="AlphaFoldDB" id="A0A378TEX5"/>
<dbReference type="RefSeq" id="WP_147289341.1">
    <property type="nucleotide sequence ID" value="NZ_AP022600.1"/>
</dbReference>
<sequence length="598" mass="59389">MQISLRSYLTAGVSLTAASAIVLTPLAIPANERAVTIPNVTMSDIQLTVTPAEIQAFFAELQTQLEEFNQGVAEAIALPGATLAGGLEIAIELNTDFYDTLKDLTSNATLTALLNALETSSNNGLGSLLTAVESATENVAITTGELADLLASTITGSLSNVLSSFVNVLNNPLDTAAYAGLLSLGLVDTIQDAALNAGAAVGVAVNSGFGFVNTGLNLFQSQINNAIGTVSSLMNVAADATGSDLVEAVNTAIQSITLFPALVVSNAVFGLKTVAIGGVQEGFNDILAGAGALIAITGGSLQFAINTIGANPLNPQNYLVATGGLIAGGFDGFNTTVNTVGSVAEIPFNRGITIATGVGATLAGLNTNFAAAFAGVLEALGLPDDIVALPGLIAGQINEVIGAGTEIVVGGLEFGEEIVAGTTATVIQVSNSIEEAIFGVLPPVGAGATTLAVETEAPALRAASEPAGDPVGDVVPVASESEEAPAEEAPAEDTPEEEAPAEEAPAEDATEEEAPADDEAADDESAADDEAAEEDSAADEDAADDNAADDDAADDDSADADSTAGDDSDADSGSDSGSGSDSDSGSSDSGSDSGSDTE</sequence>
<gene>
    <name evidence="2" type="ORF">NCTC10821_02889</name>
</gene>
<feature type="compositionally biased region" description="Low complexity" evidence="1">
    <location>
        <begin position="573"/>
        <end position="598"/>
    </location>
</feature>
<proteinExistence type="predicted"/>
<name>A0A378TEX5_9MYCO</name>
<evidence type="ECO:0000313" key="2">
    <source>
        <dbReference type="EMBL" id="STZ59361.1"/>
    </source>
</evidence>